<name>A0A1X2GDZ8_9FUNG</name>
<evidence type="ECO:0000256" key="1">
    <source>
        <dbReference type="ARBA" id="ARBA00004604"/>
    </source>
</evidence>
<comment type="similarity">
    <text evidence="2">Belongs to the FRG1 family.</text>
</comment>
<evidence type="ECO:0000256" key="2">
    <source>
        <dbReference type="ARBA" id="ARBA00010878"/>
    </source>
</evidence>
<reference evidence="4 5" key="1">
    <citation type="submission" date="2016-07" db="EMBL/GenBank/DDBJ databases">
        <title>Pervasive Adenine N6-methylation of Active Genes in Fungi.</title>
        <authorList>
            <consortium name="DOE Joint Genome Institute"/>
            <person name="Mondo S.J."/>
            <person name="Dannebaum R.O."/>
            <person name="Kuo R.C."/>
            <person name="Labutti K."/>
            <person name="Haridas S."/>
            <person name="Kuo A."/>
            <person name="Salamov A."/>
            <person name="Ahrendt S.R."/>
            <person name="Lipzen A."/>
            <person name="Sullivan W."/>
            <person name="Andreopoulos W.B."/>
            <person name="Clum A."/>
            <person name="Lindquist E."/>
            <person name="Daum C."/>
            <person name="Ramamoorthy G.K."/>
            <person name="Gryganskyi A."/>
            <person name="Culley D."/>
            <person name="Magnuson J.K."/>
            <person name="James T.Y."/>
            <person name="O'Malley M.A."/>
            <person name="Stajich J.E."/>
            <person name="Spatafora J.W."/>
            <person name="Visel A."/>
            <person name="Grigoriev I.V."/>
        </authorList>
    </citation>
    <scope>NUCLEOTIDE SEQUENCE [LARGE SCALE GENOMIC DNA]</scope>
    <source>
        <strain evidence="4 5">NRRL 3301</strain>
    </source>
</reference>
<dbReference type="GO" id="GO:0051015">
    <property type="term" value="F:actin filament binding"/>
    <property type="evidence" value="ECO:0007669"/>
    <property type="project" value="TreeGrafter"/>
</dbReference>
<dbReference type="InterPro" id="IPR010414">
    <property type="entry name" value="FRG1"/>
</dbReference>
<dbReference type="Proteomes" id="UP000242146">
    <property type="component" value="Unassembled WGS sequence"/>
</dbReference>
<dbReference type="InterPro" id="IPR008999">
    <property type="entry name" value="Actin-crosslinking"/>
</dbReference>
<dbReference type="Pfam" id="PF06229">
    <property type="entry name" value="FRG1"/>
    <property type="match status" value="1"/>
</dbReference>
<dbReference type="EMBL" id="MCGT01000020">
    <property type="protein sequence ID" value="ORX51626.1"/>
    <property type="molecule type" value="Genomic_DNA"/>
</dbReference>
<comment type="caution">
    <text evidence="4">The sequence shown here is derived from an EMBL/GenBank/DDBJ whole genome shotgun (WGS) entry which is preliminary data.</text>
</comment>
<evidence type="ECO:0008006" key="6">
    <source>
        <dbReference type="Google" id="ProtNLM"/>
    </source>
</evidence>
<dbReference type="CDD" id="cd23339">
    <property type="entry name" value="beta-trefoil_FSCN_fungal_FRG1-like"/>
    <property type="match status" value="1"/>
</dbReference>
<dbReference type="Gene3D" id="2.80.10.50">
    <property type="match status" value="1"/>
</dbReference>
<protein>
    <recommendedName>
        <fullName evidence="6">Actin-crosslinking protein</fullName>
    </recommendedName>
</protein>
<keyword evidence="3" id="KW-0539">Nucleus</keyword>
<evidence type="ECO:0000256" key="3">
    <source>
        <dbReference type="ARBA" id="ARBA00023242"/>
    </source>
</evidence>
<dbReference type="GO" id="GO:0071013">
    <property type="term" value="C:catalytic step 2 spliceosome"/>
    <property type="evidence" value="ECO:0007669"/>
    <property type="project" value="TreeGrafter"/>
</dbReference>
<gene>
    <name evidence="4" type="ORF">DM01DRAFT_1307385</name>
</gene>
<accession>A0A1X2GDZ8</accession>
<proteinExistence type="inferred from homology"/>
<dbReference type="PANTHER" id="PTHR12928">
    <property type="entry name" value="FRG1 PROTEIN"/>
    <property type="match status" value="1"/>
</dbReference>
<dbReference type="SUPFAM" id="SSF50405">
    <property type="entry name" value="Actin-crosslinking proteins"/>
    <property type="match status" value="1"/>
</dbReference>
<dbReference type="STRING" id="101127.A0A1X2GDZ8"/>
<keyword evidence="5" id="KW-1185">Reference proteome</keyword>
<dbReference type="GO" id="GO:0005730">
    <property type="term" value="C:nucleolus"/>
    <property type="evidence" value="ECO:0007669"/>
    <property type="project" value="UniProtKB-SubCell"/>
</dbReference>
<dbReference type="OrthoDB" id="5539371at2759"/>
<evidence type="ECO:0000313" key="5">
    <source>
        <dbReference type="Proteomes" id="UP000242146"/>
    </source>
</evidence>
<organism evidence="4 5">
    <name type="scientific">Hesseltinella vesiculosa</name>
    <dbReference type="NCBI Taxonomy" id="101127"/>
    <lineage>
        <taxon>Eukaryota</taxon>
        <taxon>Fungi</taxon>
        <taxon>Fungi incertae sedis</taxon>
        <taxon>Mucoromycota</taxon>
        <taxon>Mucoromycotina</taxon>
        <taxon>Mucoromycetes</taxon>
        <taxon>Mucorales</taxon>
        <taxon>Cunninghamellaceae</taxon>
        <taxon>Hesseltinella</taxon>
    </lineage>
</organism>
<comment type="subcellular location">
    <subcellularLocation>
        <location evidence="1">Nucleus</location>
        <location evidence="1">Nucleolus</location>
    </subcellularLocation>
</comment>
<evidence type="ECO:0000313" key="4">
    <source>
        <dbReference type="EMBL" id="ORX51626.1"/>
    </source>
</evidence>
<dbReference type="AlphaFoldDB" id="A0A1X2GDZ8"/>
<sequence length="218" mass="24420">MIESLDDLVGPVFITHPSDPTICFTVDEGDRFLAYPLPEHVSQQEPIIVNQVFVGARLLGTTDRFTFKSFQGKYFGSDKVGVVHCDVEAISGLEEWRPIITDAGVAFQNAYDKFLMVDQVADGGFKVRADADETGFCETFRVYCQAKFKYKRKKVAKEKFDAGQAEVDNVKKNQSWGGGKVKLTSKDAKALGKAREEGRLNEAMLDRRAKVKADRYCK</sequence>
<dbReference type="PANTHER" id="PTHR12928:SF0">
    <property type="entry name" value="FSHD REGION GENE 1"/>
    <property type="match status" value="1"/>
</dbReference>